<evidence type="ECO:0000313" key="1">
    <source>
        <dbReference type="EMBL" id="CAK5107932.1"/>
    </source>
</evidence>
<accession>A0ACB1AWN9</accession>
<sequence>MSSGTTAAASLRSPRANYNLKYLPFFMIRRRIRNIGFDIGGRARKKISQRNQDCPHHLMIIHYFIDQFLLKYRV</sequence>
<dbReference type="Proteomes" id="UP001497535">
    <property type="component" value="Unassembled WGS sequence"/>
</dbReference>
<protein>
    <submittedName>
        <fullName evidence="1">Uncharacterized protein</fullName>
    </submittedName>
</protein>
<reference evidence="1" key="1">
    <citation type="submission" date="2023-11" db="EMBL/GenBank/DDBJ databases">
        <authorList>
            <person name="Poullet M."/>
        </authorList>
    </citation>
    <scope>NUCLEOTIDE SEQUENCE</scope>
    <source>
        <strain evidence="1">E1834</strain>
    </source>
</reference>
<evidence type="ECO:0000313" key="2">
    <source>
        <dbReference type="Proteomes" id="UP001497535"/>
    </source>
</evidence>
<dbReference type="EMBL" id="CAVMJV010000127">
    <property type="protein sequence ID" value="CAK5107932.1"/>
    <property type="molecule type" value="Genomic_DNA"/>
</dbReference>
<name>A0ACB1AWN9_MELEN</name>
<organism evidence="1 2">
    <name type="scientific">Meloidogyne enterolobii</name>
    <name type="common">Root-knot nematode worm</name>
    <name type="synonym">Meloidogyne mayaguensis</name>
    <dbReference type="NCBI Taxonomy" id="390850"/>
    <lineage>
        <taxon>Eukaryota</taxon>
        <taxon>Metazoa</taxon>
        <taxon>Ecdysozoa</taxon>
        <taxon>Nematoda</taxon>
        <taxon>Chromadorea</taxon>
        <taxon>Rhabditida</taxon>
        <taxon>Tylenchina</taxon>
        <taxon>Tylenchomorpha</taxon>
        <taxon>Tylenchoidea</taxon>
        <taxon>Meloidogynidae</taxon>
        <taxon>Meloidogyninae</taxon>
        <taxon>Meloidogyne</taxon>
    </lineage>
</organism>
<keyword evidence="2" id="KW-1185">Reference proteome</keyword>
<comment type="caution">
    <text evidence="1">The sequence shown here is derived from an EMBL/GenBank/DDBJ whole genome shotgun (WGS) entry which is preliminary data.</text>
</comment>
<gene>
    <name evidence="1" type="ORF">MENTE1834_LOCUS43824</name>
</gene>
<proteinExistence type="predicted"/>